<dbReference type="OrthoDB" id="9790935at2"/>
<dbReference type="GO" id="GO:0006313">
    <property type="term" value="P:DNA transposition"/>
    <property type="evidence" value="ECO:0007669"/>
    <property type="project" value="InterPro"/>
</dbReference>
<gene>
    <name evidence="4" type="ORF">CD33_12440</name>
</gene>
<dbReference type="NCBIfam" id="NF033542">
    <property type="entry name" value="transpos_IS110"/>
    <property type="match status" value="1"/>
</dbReference>
<accession>A0A0A3HV20</accession>
<dbReference type="Proteomes" id="UP000030408">
    <property type="component" value="Unassembled WGS sequence"/>
</dbReference>
<dbReference type="InterPro" id="IPR047650">
    <property type="entry name" value="Transpos_IS110"/>
</dbReference>
<dbReference type="GO" id="GO:0004803">
    <property type="term" value="F:transposase activity"/>
    <property type="evidence" value="ECO:0007669"/>
    <property type="project" value="InterPro"/>
</dbReference>
<name>A0A0A3HV20_9BACL</name>
<dbReference type="EMBL" id="JPVO01000052">
    <property type="protein sequence ID" value="KGR75080.1"/>
    <property type="molecule type" value="Genomic_DNA"/>
</dbReference>
<evidence type="ECO:0000313" key="4">
    <source>
        <dbReference type="EMBL" id="KGR75080.1"/>
    </source>
</evidence>
<keyword evidence="5" id="KW-1185">Reference proteome</keyword>
<keyword evidence="1" id="KW-0175">Coiled coil</keyword>
<evidence type="ECO:0000256" key="1">
    <source>
        <dbReference type="SAM" id="Coils"/>
    </source>
</evidence>
<dbReference type="eggNOG" id="COG3547">
    <property type="taxonomic scope" value="Bacteria"/>
</dbReference>
<dbReference type="Pfam" id="PF01548">
    <property type="entry name" value="DEDD_Tnp_IS110"/>
    <property type="match status" value="1"/>
</dbReference>
<evidence type="ECO:0000313" key="5">
    <source>
        <dbReference type="Proteomes" id="UP000030408"/>
    </source>
</evidence>
<reference evidence="4 5" key="1">
    <citation type="submission" date="2014-02" db="EMBL/GenBank/DDBJ databases">
        <title>Draft genome sequence of Lysinibacillus sinduriensis JCM 15800.</title>
        <authorList>
            <person name="Zhang F."/>
            <person name="Wang G."/>
            <person name="Zhang L."/>
        </authorList>
    </citation>
    <scope>NUCLEOTIDE SEQUENCE [LARGE SCALE GENOMIC DNA]</scope>
    <source>
        <strain evidence="4 5">JCM 15800</strain>
    </source>
</reference>
<dbReference type="PANTHER" id="PTHR33055:SF13">
    <property type="entry name" value="TRANSPOSASE"/>
    <property type="match status" value="1"/>
</dbReference>
<evidence type="ECO:0000259" key="2">
    <source>
        <dbReference type="Pfam" id="PF01548"/>
    </source>
</evidence>
<feature type="domain" description="Transposase IS116/IS110/IS902 C-terminal" evidence="3">
    <location>
        <begin position="275"/>
        <end position="351"/>
    </location>
</feature>
<dbReference type="Pfam" id="PF02371">
    <property type="entry name" value="Transposase_20"/>
    <property type="match status" value="1"/>
</dbReference>
<sequence>MNPVVGLDVSKGESQVQAFLDKGQPYRKSFSIKHTLDGLGSLLEFLRDIEKLAAGKQPSVILESTGQYHMPVIQFLEEQQYVYIIVNPLISHRARSTNLRKVKTDAIDAYRLCELYYKEELEPYKKRGIQLLNLRNLTRQQETISSTAAQTKLQLQSILDQVFPEYRGVFGNLYSKISLQILSIFPTSKEVLSVSESDLTNKIAELCTTRSEKWAKEKAIKLREAALRNPFQNNLYQSHIFNLRMFINIVLQYQEHLSKLATEIDALAKEIEEYEIIQSIPGVGEKIAATIISEIGEIERFNHPKKLVAFAGIDPSVYSSGRFTASINRITKRGSSRLRQALFMAVQCGIRDARKQKTSDEILPRNKKLREFYDKKREEGKPFRVAIIACANKLLHWIYALLKRKMPFQNTA</sequence>
<dbReference type="AlphaFoldDB" id="A0A0A3HV20"/>
<dbReference type="STRING" id="1384057.CD33_12440"/>
<dbReference type="RefSeq" id="WP_036201080.1">
    <property type="nucleotide sequence ID" value="NZ_AVCY01000004.1"/>
</dbReference>
<dbReference type="InterPro" id="IPR002525">
    <property type="entry name" value="Transp_IS110-like_N"/>
</dbReference>
<evidence type="ECO:0000259" key="3">
    <source>
        <dbReference type="Pfam" id="PF02371"/>
    </source>
</evidence>
<dbReference type="InterPro" id="IPR003346">
    <property type="entry name" value="Transposase_20"/>
</dbReference>
<organism evidence="4 5">
    <name type="scientific">Ureibacillus sinduriensis BLB-1 = JCM 15800</name>
    <dbReference type="NCBI Taxonomy" id="1384057"/>
    <lineage>
        <taxon>Bacteria</taxon>
        <taxon>Bacillati</taxon>
        <taxon>Bacillota</taxon>
        <taxon>Bacilli</taxon>
        <taxon>Bacillales</taxon>
        <taxon>Caryophanaceae</taxon>
        <taxon>Ureibacillus</taxon>
    </lineage>
</organism>
<feature type="domain" description="Transposase IS110-like N-terminal" evidence="2">
    <location>
        <begin position="5"/>
        <end position="164"/>
    </location>
</feature>
<comment type="caution">
    <text evidence="4">The sequence shown here is derived from an EMBL/GenBank/DDBJ whole genome shotgun (WGS) entry which is preliminary data.</text>
</comment>
<protein>
    <submittedName>
        <fullName evidence="4">Transposase</fullName>
    </submittedName>
</protein>
<dbReference type="PANTHER" id="PTHR33055">
    <property type="entry name" value="TRANSPOSASE FOR INSERTION SEQUENCE ELEMENT IS1111A"/>
    <property type="match status" value="1"/>
</dbReference>
<proteinExistence type="predicted"/>
<dbReference type="GO" id="GO:0003677">
    <property type="term" value="F:DNA binding"/>
    <property type="evidence" value="ECO:0007669"/>
    <property type="project" value="InterPro"/>
</dbReference>
<feature type="coiled-coil region" evidence="1">
    <location>
        <begin position="250"/>
        <end position="277"/>
    </location>
</feature>